<dbReference type="Gene3D" id="1.10.3660.10">
    <property type="entry name" value="6-phosphogluconate dehydrogenase C-terminal like domain"/>
    <property type="match status" value="1"/>
</dbReference>
<dbReference type="PANTHER" id="PTHR21363">
    <property type="entry name" value="PREPHENATE DEHYDROGENASE"/>
    <property type="match status" value="1"/>
</dbReference>
<dbReference type="Pfam" id="PF20463">
    <property type="entry name" value="PDH_C"/>
    <property type="match status" value="1"/>
</dbReference>
<feature type="domain" description="Prephenate/arogenate dehydrogenase" evidence="2">
    <location>
        <begin position="1"/>
        <end position="179"/>
    </location>
</feature>
<dbReference type="InterPro" id="IPR036291">
    <property type="entry name" value="NAD(P)-bd_dom_sf"/>
</dbReference>
<dbReference type="GO" id="GO:0070403">
    <property type="term" value="F:NAD+ binding"/>
    <property type="evidence" value="ECO:0007669"/>
    <property type="project" value="TreeGrafter"/>
</dbReference>
<sequence>MHKHIKSGLVLGMHPVFGPGAKDIANKSFVLTPTNDEEAALAQKVKNHLETKGARVTLMSPEEHDEIMAIILGLSHFIAIVSADTLLSFNGLKQMGATGGSTFKLLLTLAESVISEDPKLYASLQMNLPNMAEITKTFQGRVKTWVDLVENQEQHKFAQKMTALKDKFNKVNPDFICLCIILTGNALMEVMSIITCSGWVWGEICSIT</sequence>
<evidence type="ECO:0000256" key="1">
    <source>
        <dbReference type="ARBA" id="ARBA00023002"/>
    </source>
</evidence>
<gene>
    <name evidence="3" type="ORF">S06H3_58689</name>
</gene>
<reference evidence="3" key="1">
    <citation type="journal article" date="2014" name="Front. Microbiol.">
        <title>High frequency of phylogenetically diverse reductive dehalogenase-homologous genes in deep subseafloor sedimentary metagenomes.</title>
        <authorList>
            <person name="Kawai M."/>
            <person name="Futagami T."/>
            <person name="Toyoda A."/>
            <person name="Takaki Y."/>
            <person name="Nishi S."/>
            <person name="Hori S."/>
            <person name="Arai W."/>
            <person name="Tsubouchi T."/>
            <person name="Morono Y."/>
            <person name="Uchiyama I."/>
            <person name="Ito T."/>
            <person name="Fujiyama A."/>
            <person name="Inagaki F."/>
            <person name="Takami H."/>
        </authorList>
    </citation>
    <scope>NUCLEOTIDE SEQUENCE</scope>
    <source>
        <strain evidence="3">Expedition CK06-06</strain>
    </source>
</reference>
<dbReference type="InterPro" id="IPR050812">
    <property type="entry name" value="Preph/Arog_dehydrog"/>
</dbReference>
<evidence type="ECO:0000259" key="2">
    <source>
        <dbReference type="PROSITE" id="PS51176"/>
    </source>
</evidence>
<dbReference type="InterPro" id="IPR008927">
    <property type="entry name" value="6-PGluconate_DH-like_C_sf"/>
</dbReference>
<dbReference type="EMBL" id="BARV01038028">
    <property type="protein sequence ID" value="GAI56619.1"/>
    <property type="molecule type" value="Genomic_DNA"/>
</dbReference>
<dbReference type="SUPFAM" id="SSF51735">
    <property type="entry name" value="NAD(P)-binding Rossmann-fold domains"/>
    <property type="match status" value="1"/>
</dbReference>
<organism evidence="3">
    <name type="scientific">marine sediment metagenome</name>
    <dbReference type="NCBI Taxonomy" id="412755"/>
    <lineage>
        <taxon>unclassified sequences</taxon>
        <taxon>metagenomes</taxon>
        <taxon>ecological metagenomes</taxon>
    </lineage>
</organism>
<accession>X1RM67</accession>
<protein>
    <recommendedName>
        <fullName evidence="2">Prephenate/arogenate dehydrogenase domain-containing protein</fullName>
    </recommendedName>
</protein>
<proteinExistence type="predicted"/>
<dbReference type="SUPFAM" id="SSF48179">
    <property type="entry name" value="6-phosphogluconate dehydrogenase C-terminal domain-like"/>
    <property type="match status" value="1"/>
</dbReference>
<dbReference type="AlphaFoldDB" id="X1RM67"/>
<dbReference type="PANTHER" id="PTHR21363:SF0">
    <property type="entry name" value="PREPHENATE DEHYDROGENASE [NADP(+)]"/>
    <property type="match status" value="1"/>
</dbReference>
<evidence type="ECO:0000313" key="3">
    <source>
        <dbReference type="EMBL" id="GAI56619.1"/>
    </source>
</evidence>
<dbReference type="GO" id="GO:0004665">
    <property type="term" value="F:prephenate dehydrogenase (NADP+) activity"/>
    <property type="evidence" value="ECO:0007669"/>
    <property type="project" value="InterPro"/>
</dbReference>
<feature type="non-terminal residue" evidence="3">
    <location>
        <position position="208"/>
    </location>
</feature>
<dbReference type="InterPro" id="IPR046825">
    <property type="entry name" value="PDH_C"/>
</dbReference>
<comment type="caution">
    <text evidence="3">The sequence shown here is derived from an EMBL/GenBank/DDBJ whole genome shotgun (WGS) entry which is preliminary data.</text>
</comment>
<keyword evidence="1" id="KW-0560">Oxidoreductase</keyword>
<dbReference type="Gene3D" id="3.40.50.720">
    <property type="entry name" value="NAD(P)-binding Rossmann-like Domain"/>
    <property type="match status" value="1"/>
</dbReference>
<dbReference type="InterPro" id="IPR003099">
    <property type="entry name" value="Prephen_DH"/>
</dbReference>
<name>X1RM67_9ZZZZ</name>
<dbReference type="PROSITE" id="PS51176">
    <property type="entry name" value="PDH_ADH"/>
    <property type="match status" value="1"/>
</dbReference>
<dbReference type="GO" id="GO:0008977">
    <property type="term" value="F:prephenate dehydrogenase (NAD+) activity"/>
    <property type="evidence" value="ECO:0007669"/>
    <property type="project" value="InterPro"/>
</dbReference>
<dbReference type="GO" id="GO:0006571">
    <property type="term" value="P:tyrosine biosynthetic process"/>
    <property type="evidence" value="ECO:0007669"/>
    <property type="project" value="InterPro"/>
</dbReference>